<dbReference type="OrthoDB" id="6431884at2759"/>
<dbReference type="PROSITE" id="PS50835">
    <property type="entry name" value="IG_LIKE"/>
    <property type="match status" value="2"/>
</dbReference>
<dbReference type="InterPro" id="IPR003598">
    <property type="entry name" value="Ig_sub2"/>
</dbReference>
<organism evidence="5 6">
    <name type="scientific">Lepeophtheirus salmonis</name>
    <name type="common">Salmon louse</name>
    <name type="synonym">Caligus salmonis</name>
    <dbReference type="NCBI Taxonomy" id="72036"/>
    <lineage>
        <taxon>Eukaryota</taxon>
        <taxon>Metazoa</taxon>
        <taxon>Ecdysozoa</taxon>
        <taxon>Arthropoda</taxon>
        <taxon>Crustacea</taxon>
        <taxon>Multicrustacea</taxon>
        <taxon>Hexanauplia</taxon>
        <taxon>Copepoda</taxon>
        <taxon>Siphonostomatoida</taxon>
        <taxon>Caligidae</taxon>
        <taxon>Lepeophtheirus</taxon>
    </lineage>
</organism>
<dbReference type="GO" id="GO:0016020">
    <property type="term" value="C:membrane"/>
    <property type="evidence" value="ECO:0007669"/>
    <property type="project" value="UniProtKB-SubCell"/>
</dbReference>
<dbReference type="PANTHER" id="PTHR23278">
    <property type="entry name" value="SIDESTEP PROTEIN"/>
    <property type="match status" value="1"/>
</dbReference>
<dbReference type="InterPro" id="IPR013783">
    <property type="entry name" value="Ig-like_fold"/>
</dbReference>
<dbReference type="EMBL" id="HG994594">
    <property type="protein sequence ID" value="CAF2860906.1"/>
    <property type="molecule type" value="Genomic_DNA"/>
</dbReference>
<dbReference type="InterPro" id="IPR003599">
    <property type="entry name" value="Ig_sub"/>
</dbReference>
<evidence type="ECO:0000256" key="3">
    <source>
        <dbReference type="ARBA" id="ARBA00023157"/>
    </source>
</evidence>
<keyword evidence="6" id="KW-1185">Reference proteome</keyword>
<evidence type="ECO:0000256" key="2">
    <source>
        <dbReference type="ARBA" id="ARBA00023136"/>
    </source>
</evidence>
<dbReference type="Pfam" id="PF08205">
    <property type="entry name" value="C2-set_2"/>
    <property type="match status" value="1"/>
</dbReference>
<evidence type="ECO:0000259" key="4">
    <source>
        <dbReference type="PROSITE" id="PS50835"/>
    </source>
</evidence>
<feature type="domain" description="Ig-like" evidence="4">
    <location>
        <begin position="32"/>
        <end position="130"/>
    </location>
</feature>
<protein>
    <submittedName>
        <fullName evidence="5">(salmon louse) hypothetical protein</fullName>
    </submittedName>
</protein>
<dbReference type="AlphaFoldDB" id="A0A7R8CLT7"/>
<dbReference type="InterPro" id="IPR007110">
    <property type="entry name" value="Ig-like_dom"/>
</dbReference>
<name>A0A7R8CLT7_LEPSM</name>
<gene>
    <name evidence="5" type="ORF">LSAA_6067</name>
</gene>
<keyword evidence="2" id="KW-0472">Membrane</keyword>
<dbReference type="CDD" id="cd00096">
    <property type="entry name" value="Ig"/>
    <property type="match status" value="1"/>
</dbReference>
<dbReference type="SUPFAM" id="SSF48726">
    <property type="entry name" value="Immunoglobulin"/>
    <property type="match status" value="3"/>
</dbReference>
<evidence type="ECO:0000313" key="6">
    <source>
        <dbReference type="Proteomes" id="UP000675881"/>
    </source>
</evidence>
<feature type="domain" description="Ig-like" evidence="4">
    <location>
        <begin position="234"/>
        <end position="331"/>
    </location>
</feature>
<evidence type="ECO:0000256" key="1">
    <source>
        <dbReference type="ARBA" id="ARBA00004167"/>
    </source>
</evidence>
<accession>A0A7R8CLT7</accession>
<dbReference type="InterPro" id="IPR036179">
    <property type="entry name" value="Ig-like_dom_sf"/>
</dbReference>
<dbReference type="Proteomes" id="UP000675881">
    <property type="component" value="Chromosome 15"/>
</dbReference>
<proteinExistence type="predicted"/>
<comment type="subcellular location">
    <subcellularLocation>
        <location evidence="1">Membrane</location>
        <topology evidence="1">Single-pass membrane protein</topology>
    </subcellularLocation>
</comment>
<dbReference type="SMART" id="SM00408">
    <property type="entry name" value="IGc2"/>
    <property type="match status" value="1"/>
</dbReference>
<dbReference type="Pfam" id="PF13927">
    <property type="entry name" value="Ig_3"/>
    <property type="match status" value="1"/>
</dbReference>
<dbReference type="Gene3D" id="2.60.40.10">
    <property type="entry name" value="Immunoglobulins"/>
    <property type="match status" value="3"/>
</dbReference>
<evidence type="ECO:0000313" key="5">
    <source>
        <dbReference type="EMBL" id="CAF2860906.1"/>
    </source>
</evidence>
<sequence>MKVPIDAGVDFEKAPTRNVKVVLQLIELPRPPLIYDINDVLLNNASPPMKINSTLNLICDTDGGNPLPNLTWWIGQGRSLVKESGLQRVNGLRVKKSFQLHNLQRKDHGRLIGCSASNTDLAPPIETSFRVDMILPPVGVKLLREWSYFLASKTYNVSCQVFGSRPPPYTKVWIGSKYLKSEELIVQNEISTTIVSFVPDKSDQGRFLTCRAENPHLPNAAVETQWKIEVHHIPETRLINEENPDQKSFLDVNTGQENLKLSCLVDANPKSHALHWRKNGVLIRSEEEHPNYALTGNELIIYQVNRDTSGNYSCEAENLLGIGKSNRFTLKVKYKPFCQRNGSVLCMDYGTLKCFSKNSFGKQTEPCVFKIKPKGLPRIKSCHLKNTGLDWIRIECSLPPFNDDVENDQRGTNFR</sequence>
<keyword evidence="3" id="KW-1015">Disulfide bond</keyword>
<dbReference type="InterPro" id="IPR013162">
    <property type="entry name" value="CD80_C2-set"/>
</dbReference>
<reference evidence="5" key="1">
    <citation type="submission" date="2021-02" db="EMBL/GenBank/DDBJ databases">
        <authorList>
            <person name="Bekaert M."/>
        </authorList>
    </citation>
    <scope>NUCLEOTIDE SEQUENCE</scope>
    <source>
        <strain evidence="5">IoA-00</strain>
    </source>
</reference>
<dbReference type="SMART" id="SM00409">
    <property type="entry name" value="IG"/>
    <property type="match status" value="2"/>
</dbReference>
<dbReference type="PANTHER" id="PTHR23278:SF19">
    <property type="entry name" value="OBSCURIN"/>
    <property type="match status" value="1"/>
</dbReference>